<evidence type="ECO:0000256" key="6">
    <source>
        <dbReference type="SAM" id="MobiDB-lite"/>
    </source>
</evidence>
<feature type="transmembrane region" description="Helical" evidence="7">
    <location>
        <begin position="246"/>
        <end position="269"/>
    </location>
</feature>
<feature type="transmembrane region" description="Helical" evidence="7">
    <location>
        <begin position="174"/>
        <end position="191"/>
    </location>
</feature>
<name>A0A9P9W8S3_9PEZI</name>
<accession>A0A9P9W8S3</accession>
<comment type="caution">
    <text evidence="9">The sequence shown here is derived from an EMBL/GenBank/DDBJ whole genome shotgun (WGS) entry which is preliminary data.</text>
</comment>
<feature type="transmembrane region" description="Helical" evidence="7">
    <location>
        <begin position="84"/>
        <end position="101"/>
    </location>
</feature>
<evidence type="ECO:0000256" key="4">
    <source>
        <dbReference type="ARBA" id="ARBA00023136"/>
    </source>
</evidence>
<dbReference type="AlphaFoldDB" id="A0A9P9W8S3"/>
<evidence type="ECO:0000313" key="10">
    <source>
        <dbReference type="Proteomes" id="UP000829685"/>
    </source>
</evidence>
<keyword evidence="4 7" id="KW-0472">Membrane</keyword>
<feature type="region of interest" description="Disordered" evidence="6">
    <location>
        <begin position="338"/>
        <end position="362"/>
    </location>
</feature>
<feature type="transmembrane region" description="Helical" evidence="7">
    <location>
        <begin position="203"/>
        <end position="226"/>
    </location>
</feature>
<evidence type="ECO:0000256" key="3">
    <source>
        <dbReference type="ARBA" id="ARBA00022989"/>
    </source>
</evidence>
<dbReference type="EMBL" id="JAFIMR010000069">
    <property type="protein sequence ID" value="KAI1850491.1"/>
    <property type="molecule type" value="Genomic_DNA"/>
</dbReference>
<evidence type="ECO:0000256" key="1">
    <source>
        <dbReference type="ARBA" id="ARBA00004141"/>
    </source>
</evidence>
<comment type="subcellular location">
    <subcellularLocation>
        <location evidence="1">Membrane</location>
        <topology evidence="1">Multi-pass membrane protein</topology>
    </subcellularLocation>
</comment>
<comment type="similarity">
    <text evidence="5">Belongs to the SAT4 family.</text>
</comment>
<feature type="transmembrane region" description="Helical" evidence="7">
    <location>
        <begin position="20"/>
        <end position="38"/>
    </location>
</feature>
<evidence type="ECO:0000256" key="2">
    <source>
        <dbReference type="ARBA" id="ARBA00022692"/>
    </source>
</evidence>
<evidence type="ECO:0000256" key="5">
    <source>
        <dbReference type="ARBA" id="ARBA00038359"/>
    </source>
</evidence>
<dbReference type="Pfam" id="PF20684">
    <property type="entry name" value="Fung_rhodopsin"/>
    <property type="match status" value="1"/>
</dbReference>
<organism evidence="9 10">
    <name type="scientific">Neoarthrinium moseri</name>
    <dbReference type="NCBI Taxonomy" id="1658444"/>
    <lineage>
        <taxon>Eukaryota</taxon>
        <taxon>Fungi</taxon>
        <taxon>Dikarya</taxon>
        <taxon>Ascomycota</taxon>
        <taxon>Pezizomycotina</taxon>
        <taxon>Sordariomycetes</taxon>
        <taxon>Xylariomycetidae</taxon>
        <taxon>Amphisphaeriales</taxon>
        <taxon>Apiosporaceae</taxon>
        <taxon>Neoarthrinium</taxon>
    </lineage>
</organism>
<evidence type="ECO:0000259" key="8">
    <source>
        <dbReference type="Pfam" id="PF20684"/>
    </source>
</evidence>
<reference evidence="9" key="1">
    <citation type="submission" date="2021-03" db="EMBL/GenBank/DDBJ databases">
        <title>Revisited historic fungal species revealed as producer of novel bioactive compounds through whole genome sequencing and comparative genomics.</title>
        <authorList>
            <person name="Vignolle G.A."/>
            <person name="Hochenegger N."/>
            <person name="Mach R.L."/>
            <person name="Mach-Aigner A.R."/>
            <person name="Javad Rahimi M."/>
            <person name="Salim K.A."/>
            <person name="Chan C.M."/>
            <person name="Lim L.B.L."/>
            <person name="Cai F."/>
            <person name="Druzhinina I.S."/>
            <person name="U'Ren J.M."/>
            <person name="Derntl C."/>
        </authorList>
    </citation>
    <scope>NUCLEOTIDE SEQUENCE</scope>
    <source>
        <strain evidence="9">TUCIM 5799</strain>
    </source>
</reference>
<dbReference type="GO" id="GO:0016020">
    <property type="term" value="C:membrane"/>
    <property type="evidence" value="ECO:0007669"/>
    <property type="project" value="UniProtKB-SubCell"/>
</dbReference>
<gene>
    <name evidence="9" type="ORF">JX265_013383</name>
</gene>
<dbReference type="PANTHER" id="PTHR33048">
    <property type="entry name" value="PTH11-LIKE INTEGRAL MEMBRANE PROTEIN (AFU_ORTHOLOGUE AFUA_5G11245)"/>
    <property type="match status" value="1"/>
</dbReference>
<feature type="transmembrane region" description="Helical" evidence="7">
    <location>
        <begin position="121"/>
        <end position="142"/>
    </location>
</feature>
<feature type="transmembrane region" description="Helical" evidence="7">
    <location>
        <begin position="50"/>
        <end position="72"/>
    </location>
</feature>
<evidence type="ECO:0000256" key="7">
    <source>
        <dbReference type="SAM" id="Phobius"/>
    </source>
</evidence>
<dbReference type="PANTHER" id="PTHR33048:SF147">
    <property type="entry name" value="INTEGRAL MEMBRANE PROTEIN"/>
    <property type="match status" value="1"/>
</dbReference>
<feature type="domain" description="Rhodopsin" evidence="8">
    <location>
        <begin position="34"/>
        <end position="270"/>
    </location>
</feature>
<keyword evidence="10" id="KW-1185">Reference proteome</keyword>
<dbReference type="InterPro" id="IPR049326">
    <property type="entry name" value="Rhodopsin_dom_fungi"/>
</dbReference>
<keyword evidence="2 7" id="KW-0812">Transmembrane</keyword>
<evidence type="ECO:0000313" key="9">
    <source>
        <dbReference type="EMBL" id="KAI1850491.1"/>
    </source>
</evidence>
<dbReference type="InterPro" id="IPR052337">
    <property type="entry name" value="SAT4-like"/>
</dbReference>
<keyword evidence="3 7" id="KW-1133">Transmembrane helix</keyword>
<dbReference type="Proteomes" id="UP000829685">
    <property type="component" value="Unassembled WGS sequence"/>
</dbReference>
<sequence>MASQRAVHHFVSPEKEVDAGIWTLFSGATLFLSFRIWCKVRRHYGLWYDDWILLVSWLVLLATDILITYEMATGYVSKDWDDRMLVLISISSCGTTMGQTWSKSAFAVTLLRMSNTWQRTVLWIGILTLNVFMVLKIFVSWAEYCGKSHYQNYWRMQGFCVDYNFMKSAKRVGNIWNIIMDFVLALFPWMLTWRLNISKWEKIGLCGTMSLGIIIAIISAVRQAWMDDPTTSHYDDWYFWHQGLSMVWYSAEVTGTIMVQSIPVMRTLLRDTMKTLTSKRLRDAEDGRTATHPKRTPLCCIYGGVSDTDTGHVVLQDFDTTSRKGSVSSSISLSPSEVSRAIEASRTKPLARPPSGTIWAQA</sequence>
<proteinExistence type="inferred from homology"/>
<protein>
    <recommendedName>
        <fullName evidence="8">Rhodopsin domain-containing protein</fullName>
    </recommendedName>
</protein>